<evidence type="ECO:0000313" key="5">
    <source>
        <dbReference type="Proteomes" id="UP000051681"/>
    </source>
</evidence>
<dbReference type="GO" id="GO:0019867">
    <property type="term" value="C:outer membrane"/>
    <property type="evidence" value="ECO:0007669"/>
    <property type="project" value="InterPro"/>
</dbReference>
<dbReference type="InterPro" id="IPR007450">
    <property type="entry name" value="BamE_dom"/>
</dbReference>
<evidence type="ECO:0000256" key="2">
    <source>
        <dbReference type="ARBA" id="ARBA00023136"/>
    </source>
</evidence>
<keyword evidence="5" id="KW-1185">Reference proteome</keyword>
<evidence type="ECO:0000313" key="4">
    <source>
        <dbReference type="EMBL" id="CUH83607.1"/>
    </source>
</evidence>
<dbReference type="PROSITE" id="PS51257">
    <property type="entry name" value="PROKAR_LIPOPROTEIN"/>
    <property type="match status" value="1"/>
</dbReference>
<evidence type="ECO:0000256" key="1">
    <source>
        <dbReference type="ARBA" id="ARBA00022729"/>
    </source>
</evidence>
<proteinExistence type="predicted"/>
<name>A0A0P1GN12_9RHOB</name>
<gene>
    <name evidence="4" type="ORF">TM5383_00802</name>
</gene>
<organism evidence="4 5">
    <name type="scientific">Thalassovita mediterranea</name>
    <dbReference type="NCBI Taxonomy" id="340021"/>
    <lineage>
        <taxon>Bacteria</taxon>
        <taxon>Pseudomonadati</taxon>
        <taxon>Pseudomonadota</taxon>
        <taxon>Alphaproteobacteria</taxon>
        <taxon>Rhodobacterales</taxon>
        <taxon>Roseobacteraceae</taxon>
        <taxon>Thalassovita</taxon>
    </lineage>
</organism>
<dbReference type="EMBL" id="CYSF01000006">
    <property type="protein sequence ID" value="CUH83607.1"/>
    <property type="molecule type" value="Genomic_DNA"/>
</dbReference>
<keyword evidence="1" id="KW-0732">Signal</keyword>
<reference evidence="4 5" key="1">
    <citation type="submission" date="2015-09" db="EMBL/GenBank/DDBJ databases">
        <authorList>
            <consortium name="Swine Surveillance"/>
        </authorList>
    </citation>
    <scope>NUCLEOTIDE SEQUENCE [LARGE SCALE GENOMIC DNA]</scope>
    <source>
        <strain evidence="4 5">CECT 8383</strain>
    </source>
</reference>
<dbReference type="Pfam" id="PF04355">
    <property type="entry name" value="BamE"/>
    <property type="match status" value="1"/>
</dbReference>
<sequence>MSDKVIGSGNGRAKTFGRVVAVVAALSVAGCSASYRNHGFVPPEEELSGIIVGVDTRDTISETVGPPSTSGVVRDGAYYYVRSRVRHFAYRAPEVVEREVVAISFDRRGVVSNVERFGLEDGRVVALSQRVTSQGLADKGFIRQLLGNIGQVSAADVL</sequence>
<dbReference type="Gene3D" id="3.30.1450.10">
    <property type="match status" value="1"/>
</dbReference>
<dbReference type="InterPro" id="IPR037873">
    <property type="entry name" value="BamE-like"/>
</dbReference>
<protein>
    <submittedName>
        <fullName evidence="4">SmpA / OmlA family protein</fullName>
    </submittedName>
</protein>
<dbReference type="STRING" id="340021.TM5383_00802"/>
<dbReference type="AlphaFoldDB" id="A0A0P1GN12"/>
<feature type="domain" description="Outer membrane protein assembly factor BamE" evidence="3">
    <location>
        <begin position="40"/>
        <end position="114"/>
    </location>
</feature>
<dbReference type="RefSeq" id="WP_082645387.1">
    <property type="nucleotide sequence ID" value="NZ_CYSF01000006.1"/>
</dbReference>
<dbReference type="OrthoDB" id="7203955at2"/>
<accession>A0A0P1GN12</accession>
<keyword evidence="2" id="KW-0472">Membrane</keyword>
<dbReference type="Proteomes" id="UP000051681">
    <property type="component" value="Unassembled WGS sequence"/>
</dbReference>
<evidence type="ECO:0000259" key="3">
    <source>
        <dbReference type="Pfam" id="PF04355"/>
    </source>
</evidence>